<dbReference type="InterPro" id="IPR042199">
    <property type="entry name" value="AsparK_Bifunc_asparK/hSer_DH"/>
</dbReference>
<gene>
    <name evidence="1" type="ORF">HY076_08370</name>
</gene>
<reference evidence="1" key="1">
    <citation type="submission" date="2020-07" db="EMBL/GenBank/DDBJ databases">
        <title>Huge and variable diversity of episymbiotic CPR bacteria and DPANN archaea in groundwater ecosystems.</title>
        <authorList>
            <person name="He C.Y."/>
            <person name="Keren R."/>
            <person name="Whittaker M."/>
            <person name="Farag I.F."/>
            <person name="Doudna J."/>
            <person name="Cate J.H.D."/>
            <person name="Banfield J.F."/>
        </authorList>
    </citation>
    <scope>NUCLEOTIDE SEQUENCE</scope>
    <source>
        <strain evidence="1">NC_groundwater_928_Pr1_S-0.2um_72_17</strain>
    </source>
</reference>
<dbReference type="Gene3D" id="1.20.120.1320">
    <property type="entry name" value="Aspartokinase, catalytic domain"/>
    <property type="match status" value="1"/>
</dbReference>
<protein>
    <submittedName>
        <fullName evidence="1">Aspartate kinase</fullName>
    </submittedName>
</protein>
<dbReference type="GO" id="GO:0004072">
    <property type="term" value="F:aspartate kinase activity"/>
    <property type="evidence" value="ECO:0007669"/>
    <property type="project" value="InterPro"/>
</dbReference>
<comment type="caution">
    <text evidence="1">The sequence shown here is derived from an EMBL/GenBank/DDBJ whole genome shotgun (WGS) entry which is preliminary data.</text>
</comment>
<accession>A0A9D6L7Y5</accession>
<evidence type="ECO:0000313" key="2">
    <source>
        <dbReference type="Proteomes" id="UP000807850"/>
    </source>
</evidence>
<dbReference type="InterPro" id="IPR018042">
    <property type="entry name" value="Aspartate_kinase_CS"/>
</dbReference>
<keyword evidence="1" id="KW-0808">Transferase</keyword>
<dbReference type="PROSITE" id="PS00324">
    <property type="entry name" value="ASPARTOKINASE"/>
    <property type="match status" value="1"/>
</dbReference>
<proteinExistence type="predicted"/>
<dbReference type="GO" id="GO:0008652">
    <property type="term" value="P:amino acid biosynthetic process"/>
    <property type="evidence" value="ECO:0007669"/>
    <property type="project" value="InterPro"/>
</dbReference>
<name>A0A9D6L7Y5_UNCEI</name>
<organism evidence="1 2">
    <name type="scientific">Eiseniibacteriota bacterium</name>
    <dbReference type="NCBI Taxonomy" id="2212470"/>
    <lineage>
        <taxon>Bacteria</taxon>
        <taxon>Candidatus Eiseniibacteriota</taxon>
    </lineage>
</organism>
<dbReference type="Gene3D" id="3.40.1160.10">
    <property type="entry name" value="Acetylglutamate kinase-like"/>
    <property type="match status" value="1"/>
</dbReference>
<dbReference type="InterPro" id="IPR036393">
    <property type="entry name" value="AceGlu_kinase-like_sf"/>
</dbReference>
<keyword evidence="1" id="KW-0418">Kinase</keyword>
<dbReference type="Proteomes" id="UP000807850">
    <property type="component" value="Unassembled WGS sequence"/>
</dbReference>
<feature type="non-terminal residue" evidence="1">
    <location>
        <position position="68"/>
    </location>
</feature>
<sequence length="68" mass="7220">MIVMKFGGTSVGIPDHFAVATGLVAERAARDPIVVVSALVGITNLLVEFCRGGAGRADLARRFEARHR</sequence>
<evidence type="ECO:0000313" key="1">
    <source>
        <dbReference type="EMBL" id="MBI3540271.1"/>
    </source>
</evidence>
<dbReference type="SUPFAM" id="SSF53633">
    <property type="entry name" value="Carbamate kinase-like"/>
    <property type="match status" value="1"/>
</dbReference>
<dbReference type="EMBL" id="JACQAY010000276">
    <property type="protein sequence ID" value="MBI3540271.1"/>
    <property type="molecule type" value="Genomic_DNA"/>
</dbReference>
<dbReference type="AlphaFoldDB" id="A0A9D6L7Y5"/>